<gene>
    <name evidence="1" type="ORF">AYBTSS11_LOCUS10625</name>
</gene>
<proteinExistence type="predicted"/>
<keyword evidence="2" id="KW-1185">Reference proteome</keyword>
<accession>A0AA86SFR0</accession>
<dbReference type="Gramene" id="rna-AYBTSS11_LOCUS10625">
    <property type="protein sequence ID" value="CAJ1942021.1"/>
    <property type="gene ID" value="gene-AYBTSS11_LOCUS10625"/>
</dbReference>
<evidence type="ECO:0000313" key="1">
    <source>
        <dbReference type="EMBL" id="CAJ1942021.1"/>
    </source>
</evidence>
<sequence>MDQTSWRFPMPIGTCPTKLFLGMLNNSKRVALEMEAGIGPEILFIPMPNCWRLGSVKNMLEGREPLNWLAPAEKKDRDDRLKSVEGSIPDSLLSAIEIKVKFLRWPSSSGTFPSKLLRPKARPRRDENFHMNEGIPPVKLFIPIDKSYSLVRKLSSMGILPTSLFPDKLNLLSSEQLDKLVQGSDPLMPEAACDSMPLAKPAEKGK</sequence>
<dbReference type="AlphaFoldDB" id="A0AA86SFR0"/>
<reference evidence="1" key="1">
    <citation type="submission" date="2023-10" db="EMBL/GenBank/DDBJ databases">
        <authorList>
            <person name="Domelevo Entfellner J.-B."/>
        </authorList>
    </citation>
    <scope>NUCLEOTIDE SEQUENCE</scope>
</reference>
<protein>
    <submittedName>
        <fullName evidence="1">Uncharacterized protein</fullName>
    </submittedName>
</protein>
<name>A0AA86SFR0_9FABA</name>
<organism evidence="1 2">
    <name type="scientific">Sphenostylis stenocarpa</name>
    <dbReference type="NCBI Taxonomy" id="92480"/>
    <lineage>
        <taxon>Eukaryota</taxon>
        <taxon>Viridiplantae</taxon>
        <taxon>Streptophyta</taxon>
        <taxon>Embryophyta</taxon>
        <taxon>Tracheophyta</taxon>
        <taxon>Spermatophyta</taxon>
        <taxon>Magnoliopsida</taxon>
        <taxon>eudicotyledons</taxon>
        <taxon>Gunneridae</taxon>
        <taxon>Pentapetalae</taxon>
        <taxon>rosids</taxon>
        <taxon>fabids</taxon>
        <taxon>Fabales</taxon>
        <taxon>Fabaceae</taxon>
        <taxon>Papilionoideae</taxon>
        <taxon>50 kb inversion clade</taxon>
        <taxon>NPAAA clade</taxon>
        <taxon>indigoferoid/millettioid clade</taxon>
        <taxon>Phaseoleae</taxon>
        <taxon>Sphenostylis</taxon>
    </lineage>
</organism>
<dbReference type="EMBL" id="OY731400">
    <property type="protein sequence ID" value="CAJ1942021.1"/>
    <property type="molecule type" value="Genomic_DNA"/>
</dbReference>
<evidence type="ECO:0000313" key="2">
    <source>
        <dbReference type="Proteomes" id="UP001189624"/>
    </source>
</evidence>
<dbReference type="Proteomes" id="UP001189624">
    <property type="component" value="Chromosome 3"/>
</dbReference>